<feature type="non-terminal residue" evidence="2">
    <location>
        <position position="81"/>
    </location>
</feature>
<feature type="non-terminal residue" evidence="2">
    <location>
        <position position="1"/>
    </location>
</feature>
<feature type="region of interest" description="Disordered" evidence="1">
    <location>
        <begin position="1"/>
        <end position="81"/>
    </location>
</feature>
<reference evidence="2" key="1">
    <citation type="submission" date="2014-12" db="EMBL/GenBank/DDBJ databases">
        <title>Insight into the proteome of Arion vulgaris.</title>
        <authorList>
            <person name="Aradska J."/>
            <person name="Bulat T."/>
            <person name="Smidak R."/>
            <person name="Sarate P."/>
            <person name="Gangsoo J."/>
            <person name="Sialana F."/>
            <person name="Bilban M."/>
            <person name="Lubec G."/>
        </authorList>
    </citation>
    <scope>NUCLEOTIDE SEQUENCE</scope>
    <source>
        <tissue evidence="2">Skin</tissue>
    </source>
</reference>
<evidence type="ECO:0000313" key="2">
    <source>
        <dbReference type="EMBL" id="CEK57133.1"/>
    </source>
</evidence>
<sequence length="81" mass="8452">AAPQPGYDSSNSLPYGPPQPQPPDFYGTKSGLPPPDIGGEHQPYSAPYPPAGGDFPYQVSHDTPYPPPNGTPYPPSSGAPY</sequence>
<name>A0A0B6YLM9_9EUPU</name>
<gene>
    <name evidence="2" type="primary">ORF29368</name>
</gene>
<organism evidence="2">
    <name type="scientific">Arion vulgaris</name>
    <dbReference type="NCBI Taxonomy" id="1028688"/>
    <lineage>
        <taxon>Eukaryota</taxon>
        <taxon>Metazoa</taxon>
        <taxon>Spiralia</taxon>
        <taxon>Lophotrochozoa</taxon>
        <taxon>Mollusca</taxon>
        <taxon>Gastropoda</taxon>
        <taxon>Heterobranchia</taxon>
        <taxon>Euthyneura</taxon>
        <taxon>Panpulmonata</taxon>
        <taxon>Eupulmonata</taxon>
        <taxon>Stylommatophora</taxon>
        <taxon>Helicina</taxon>
        <taxon>Arionoidea</taxon>
        <taxon>Arionidae</taxon>
        <taxon>Arion</taxon>
    </lineage>
</organism>
<accession>A0A0B6YLM9</accession>
<dbReference type="AlphaFoldDB" id="A0A0B6YLM9"/>
<evidence type="ECO:0000256" key="1">
    <source>
        <dbReference type="SAM" id="MobiDB-lite"/>
    </source>
</evidence>
<protein>
    <submittedName>
        <fullName evidence="2">Uncharacterized protein</fullName>
    </submittedName>
</protein>
<feature type="compositionally biased region" description="Pro residues" evidence="1">
    <location>
        <begin position="64"/>
        <end position="81"/>
    </location>
</feature>
<dbReference type="EMBL" id="HACG01010268">
    <property type="protein sequence ID" value="CEK57133.1"/>
    <property type="molecule type" value="Transcribed_RNA"/>
</dbReference>
<proteinExistence type="predicted"/>